<gene>
    <name evidence="9" type="ORF">DAETH_36750</name>
</gene>
<accession>A0ABM8AIT8</accession>
<keyword evidence="2 7" id="KW-0813">Transport</keyword>
<keyword evidence="5 7" id="KW-1133">Transmembrane helix</keyword>
<dbReference type="PROSITE" id="PS50928">
    <property type="entry name" value="ABC_TM1"/>
    <property type="match status" value="1"/>
</dbReference>
<evidence type="ECO:0000313" key="9">
    <source>
        <dbReference type="EMBL" id="BDP43706.1"/>
    </source>
</evidence>
<feature type="transmembrane region" description="Helical" evidence="7">
    <location>
        <begin position="137"/>
        <end position="162"/>
    </location>
</feature>
<evidence type="ECO:0000313" key="10">
    <source>
        <dbReference type="Proteomes" id="UP001064971"/>
    </source>
</evidence>
<keyword evidence="9" id="KW-0614">Plasmid</keyword>
<feature type="domain" description="ABC transmembrane type-1" evidence="8">
    <location>
        <begin position="101"/>
        <end position="313"/>
    </location>
</feature>
<dbReference type="Pfam" id="PF19300">
    <property type="entry name" value="BPD_transp_1_N"/>
    <property type="match status" value="1"/>
</dbReference>
<evidence type="ECO:0000256" key="3">
    <source>
        <dbReference type="ARBA" id="ARBA00022475"/>
    </source>
</evidence>
<evidence type="ECO:0000259" key="8">
    <source>
        <dbReference type="PROSITE" id="PS50928"/>
    </source>
</evidence>
<evidence type="ECO:0000256" key="1">
    <source>
        <dbReference type="ARBA" id="ARBA00004651"/>
    </source>
</evidence>
<dbReference type="RefSeq" id="WP_264777566.1">
    <property type="nucleotide sequence ID" value="NZ_AP026561.1"/>
</dbReference>
<evidence type="ECO:0000256" key="5">
    <source>
        <dbReference type="ARBA" id="ARBA00022989"/>
    </source>
</evidence>
<feature type="transmembrane region" description="Helical" evidence="7">
    <location>
        <begin position="9"/>
        <end position="29"/>
    </location>
</feature>
<dbReference type="InterPro" id="IPR035906">
    <property type="entry name" value="MetI-like_sf"/>
</dbReference>
<organism evidence="9 10">
    <name type="scientific">Deinococcus aetherius</name>
    <dbReference type="NCBI Taxonomy" id="200252"/>
    <lineage>
        <taxon>Bacteria</taxon>
        <taxon>Thermotogati</taxon>
        <taxon>Deinococcota</taxon>
        <taxon>Deinococci</taxon>
        <taxon>Deinococcales</taxon>
        <taxon>Deinococcaceae</taxon>
        <taxon>Deinococcus</taxon>
    </lineage>
</organism>
<keyword evidence="6 7" id="KW-0472">Membrane</keyword>
<dbReference type="Pfam" id="PF00528">
    <property type="entry name" value="BPD_transp_1"/>
    <property type="match status" value="1"/>
</dbReference>
<dbReference type="EMBL" id="AP026561">
    <property type="protein sequence ID" value="BDP43706.1"/>
    <property type="molecule type" value="Genomic_DNA"/>
</dbReference>
<geneLocation type="plasmid" evidence="9 10">
    <name>pDAETH-1</name>
</geneLocation>
<proteinExistence type="inferred from homology"/>
<feature type="transmembrane region" description="Helical" evidence="7">
    <location>
        <begin position="247"/>
        <end position="273"/>
    </location>
</feature>
<name>A0ABM8AIT8_9DEIO</name>
<evidence type="ECO:0000256" key="7">
    <source>
        <dbReference type="RuleBase" id="RU363032"/>
    </source>
</evidence>
<sequence>MIPYLARRLGYGLLLLLFISVVAFVLIQIPPGDWLTSYVAQLRAQGAQIDDAVIAGLRQQYGLGESLIVQYLKWMAGIASGNFGFSFSYNRPVTDLVLERLPITLLISGSAIFLTYALAIPIGVLSATRQYSFFDYLATFIGFIGLSVPSFLIALILMFLAYRYFGLSVGGLNAPQYIGEPLSWGKFWDFLAHLPLPIFIIAFSGMAPLIRILRGSLLDELERPYVDTARAKGLRERAVLLKYPVRVALNPIISTAGWLIPAVFSGQVIVSIVMNIPDMGPLLYQALLRQDTYLAGSVVLILSALTILGTLLSDVALALLDPRIRLEK</sequence>
<dbReference type="InterPro" id="IPR045621">
    <property type="entry name" value="BPD_transp_1_N"/>
</dbReference>
<dbReference type="PANTHER" id="PTHR30465:SF43">
    <property type="entry name" value="OLIGOPEPTIDE ABC TRANSPORTER, PERMEASE PROTEIN"/>
    <property type="match status" value="1"/>
</dbReference>
<protein>
    <submittedName>
        <fullName evidence="9">Peptide ABC transporter permease</fullName>
    </submittedName>
</protein>
<comment type="subcellular location">
    <subcellularLocation>
        <location evidence="1 7">Cell membrane</location>
        <topology evidence="1 7">Multi-pass membrane protein</topology>
    </subcellularLocation>
</comment>
<feature type="transmembrane region" description="Helical" evidence="7">
    <location>
        <begin position="103"/>
        <end position="125"/>
    </location>
</feature>
<evidence type="ECO:0000256" key="6">
    <source>
        <dbReference type="ARBA" id="ARBA00023136"/>
    </source>
</evidence>
<feature type="transmembrane region" description="Helical" evidence="7">
    <location>
        <begin position="293"/>
        <end position="320"/>
    </location>
</feature>
<evidence type="ECO:0000256" key="4">
    <source>
        <dbReference type="ARBA" id="ARBA00022692"/>
    </source>
</evidence>
<dbReference type="PANTHER" id="PTHR30465">
    <property type="entry name" value="INNER MEMBRANE ABC TRANSPORTER"/>
    <property type="match status" value="1"/>
</dbReference>
<evidence type="ECO:0000256" key="2">
    <source>
        <dbReference type="ARBA" id="ARBA00022448"/>
    </source>
</evidence>
<feature type="transmembrane region" description="Helical" evidence="7">
    <location>
        <begin position="190"/>
        <end position="213"/>
    </location>
</feature>
<dbReference type="CDD" id="cd06261">
    <property type="entry name" value="TM_PBP2"/>
    <property type="match status" value="1"/>
</dbReference>
<reference evidence="9" key="1">
    <citation type="submission" date="2022-07" db="EMBL/GenBank/DDBJ databases">
        <title>Complete Genome Sequence of the Radioresistant Bacterium Deinococcus aetherius ST0316, Isolated from the Air Dust collected in Lower Stratosphere above Japan.</title>
        <authorList>
            <person name="Satoh K."/>
            <person name="Hagiwara K."/>
            <person name="Katsumata K."/>
            <person name="Kubo A."/>
            <person name="Yokobori S."/>
            <person name="Yamagishi A."/>
            <person name="Oono Y."/>
            <person name="Narumi I."/>
        </authorList>
    </citation>
    <scope>NUCLEOTIDE SEQUENCE</scope>
    <source>
        <strain evidence="9">ST0316</strain>
        <plasmid evidence="9">pDAETH-1</plasmid>
    </source>
</reference>
<keyword evidence="3" id="KW-1003">Cell membrane</keyword>
<keyword evidence="10" id="KW-1185">Reference proteome</keyword>
<dbReference type="Proteomes" id="UP001064971">
    <property type="component" value="Plasmid pDAETH-1"/>
</dbReference>
<dbReference type="SUPFAM" id="SSF161098">
    <property type="entry name" value="MetI-like"/>
    <property type="match status" value="1"/>
</dbReference>
<dbReference type="InterPro" id="IPR000515">
    <property type="entry name" value="MetI-like"/>
</dbReference>
<dbReference type="Gene3D" id="1.10.3720.10">
    <property type="entry name" value="MetI-like"/>
    <property type="match status" value="1"/>
</dbReference>
<keyword evidence="4 7" id="KW-0812">Transmembrane</keyword>
<comment type="similarity">
    <text evidence="7">Belongs to the binding-protein-dependent transport system permease family.</text>
</comment>